<organism evidence="1 2">
    <name type="scientific">Cochliobolus carbonum (strain 26-R-13)</name>
    <name type="common">Maize leaf spot fungus</name>
    <name type="synonym">Bipolaris zeicola</name>
    <dbReference type="NCBI Taxonomy" id="930089"/>
    <lineage>
        <taxon>Eukaryota</taxon>
        <taxon>Fungi</taxon>
        <taxon>Dikarya</taxon>
        <taxon>Ascomycota</taxon>
        <taxon>Pezizomycotina</taxon>
        <taxon>Dothideomycetes</taxon>
        <taxon>Pleosporomycetidae</taxon>
        <taxon>Pleosporales</taxon>
        <taxon>Pleosporineae</taxon>
        <taxon>Pleosporaceae</taxon>
        <taxon>Bipolaris</taxon>
    </lineage>
</organism>
<feature type="non-terminal residue" evidence="1">
    <location>
        <position position="1"/>
    </location>
</feature>
<dbReference type="AlphaFoldDB" id="W6XYK7"/>
<dbReference type="KEGG" id="bze:COCCADRAFT_102858"/>
<keyword evidence="2" id="KW-1185">Reference proteome</keyword>
<evidence type="ECO:0000313" key="1">
    <source>
        <dbReference type="EMBL" id="EUC30813.1"/>
    </source>
</evidence>
<evidence type="ECO:0000313" key="2">
    <source>
        <dbReference type="Proteomes" id="UP000053841"/>
    </source>
</evidence>
<dbReference type="GeneID" id="19142645"/>
<reference evidence="1 2" key="1">
    <citation type="journal article" date="2013" name="PLoS Genet.">
        <title>Comparative genome structure, secondary metabolite, and effector coding capacity across Cochliobolus pathogens.</title>
        <authorList>
            <person name="Condon B.J."/>
            <person name="Leng Y."/>
            <person name="Wu D."/>
            <person name="Bushley K.E."/>
            <person name="Ohm R.A."/>
            <person name="Otillar R."/>
            <person name="Martin J."/>
            <person name="Schackwitz W."/>
            <person name="Grimwood J."/>
            <person name="MohdZainudin N."/>
            <person name="Xue C."/>
            <person name="Wang R."/>
            <person name="Manning V.A."/>
            <person name="Dhillon B."/>
            <person name="Tu Z.J."/>
            <person name="Steffenson B.J."/>
            <person name="Salamov A."/>
            <person name="Sun H."/>
            <person name="Lowry S."/>
            <person name="LaButti K."/>
            <person name="Han J."/>
            <person name="Copeland A."/>
            <person name="Lindquist E."/>
            <person name="Barry K."/>
            <person name="Schmutz J."/>
            <person name="Baker S.E."/>
            <person name="Ciuffetti L.M."/>
            <person name="Grigoriev I.V."/>
            <person name="Zhong S."/>
            <person name="Turgeon B.G."/>
        </authorList>
    </citation>
    <scope>NUCLEOTIDE SEQUENCE [LARGE SCALE GENOMIC DNA]</scope>
    <source>
        <strain evidence="1 2">26-R-13</strain>
    </source>
</reference>
<gene>
    <name evidence="1" type="ORF">COCCADRAFT_102858</name>
</gene>
<protein>
    <submittedName>
        <fullName evidence="1">Uncharacterized protein</fullName>
    </submittedName>
</protein>
<name>W6XYK7_COCC2</name>
<dbReference type="EMBL" id="KI964686">
    <property type="protein sequence ID" value="EUC30813.1"/>
    <property type="molecule type" value="Genomic_DNA"/>
</dbReference>
<sequence length="54" mass="5859">RLLGRLLHLHTAPVVTQTKARLKGCQQCSLAQRPTVDRAGNWHLSVHPAGGNGH</sequence>
<dbReference type="RefSeq" id="XP_007714872.1">
    <property type="nucleotide sequence ID" value="XM_007716682.1"/>
</dbReference>
<proteinExistence type="predicted"/>
<accession>W6XYK7</accession>
<dbReference type="Proteomes" id="UP000053841">
    <property type="component" value="Unassembled WGS sequence"/>
</dbReference>
<dbReference type="HOGENOM" id="CLU_3055861_0_0_1"/>